<dbReference type="InterPro" id="IPR006683">
    <property type="entry name" value="Thioestr_dom"/>
</dbReference>
<evidence type="ECO:0000259" key="3">
    <source>
        <dbReference type="Pfam" id="PF03061"/>
    </source>
</evidence>
<dbReference type="CDD" id="cd03443">
    <property type="entry name" value="PaaI_thioesterase"/>
    <property type="match status" value="1"/>
</dbReference>
<comment type="similarity">
    <text evidence="1">Belongs to the thioesterase PaaI family.</text>
</comment>
<organism evidence="4 5">
    <name type="scientific">Spongiibacter thalassae</name>
    <dbReference type="NCBI Taxonomy" id="2721624"/>
    <lineage>
        <taxon>Bacteria</taxon>
        <taxon>Pseudomonadati</taxon>
        <taxon>Pseudomonadota</taxon>
        <taxon>Gammaproteobacteria</taxon>
        <taxon>Cellvibrionales</taxon>
        <taxon>Spongiibacteraceae</taxon>
        <taxon>Spongiibacter</taxon>
    </lineage>
</organism>
<dbReference type="Proteomes" id="UP000765845">
    <property type="component" value="Unassembled WGS sequence"/>
</dbReference>
<keyword evidence="5" id="KW-1185">Reference proteome</keyword>
<comment type="caution">
    <text evidence="4">The sequence shown here is derived from an EMBL/GenBank/DDBJ whole genome shotgun (WGS) entry which is preliminary data.</text>
</comment>
<dbReference type="InterPro" id="IPR039298">
    <property type="entry name" value="ACOT13"/>
</dbReference>
<dbReference type="InterPro" id="IPR029069">
    <property type="entry name" value="HotDog_dom_sf"/>
</dbReference>
<feature type="domain" description="Thioesterase" evidence="3">
    <location>
        <begin position="54"/>
        <end position="130"/>
    </location>
</feature>
<evidence type="ECO:0000256" key="2">
    <source>
        <dbReference type="ARBA" id="ARBA00022801"/>
    </source>
</evidence>
<name>A0ABX1GAZ9_9GAMM</name>
<evidence type="ECO:0000256" key="1">
    <source>
        <dbReference type="ARBA" id="ARBA00008324"/>
    </source>
</evidence>
<evidence type="ECO:0000313" key="5">
    <source>
        <dbReference type="Proteomes" id="UP000765845"/>
    </source>
</evidence>
<dbReference type="RefSeq" id="WP_168448634.1">
    <property type="nucleotide sequence ID" value="NZ_JAAWWK010000001.1"/>
</dbReference>
<proteinExistence type="inferred from homology"/>
<dbReference type="Pfam" id="PF03061">
    <property type="entry name" value="4HBT"/>
    <property type="match status" value="1"/>
</dbReference>
<gene>
    <name evidence="4" type="ORF">HCU74_01560</name>
</gene>
<sequence>MSDHTQSALAIPEGFRPIRSGSPFDERFGGVYCKEDGNRFLLGFRVQPHHLNDGGTLHGGVMATLADWQLEGVRPQLGISAEVITPTISLSVEYLAPSTVGTWLECRAELQKRTGRMAFTRAELYADETLVARSSAIYHLPRGA</sequence>
<dbReference type="SUPFAM" id="SSF54637">
    <property type="entry name" value="Thioesterase/thiol ester dehydrase-isomerase"/>
    <property type="match status" value="1"/>
</dbReference>
<keyword evidence="2" id="KW-0378">Hydrolase</keyword>
<dbReference type="Gene3D" id="3.10.129.10">
    <property type="entry name" value="Hotdog Thioesterase"/>
    <property type="match status" value="1"/>
</dbReference>
<dbReference type="PANTHER" id="PTHR21660:SF1">
    <property type="entry name" value="ACYL-COENZYME A THIOESTERASE 13"/>
    <property type="match status" value="1"/>
</dbReference>
<evidence type="ECO:0000313" key="4">
    <source>
        <dbReference type="EMBL" id="NKI16096.1"/>
    </source>
</evidence>
<reference evidence="4 5" key="1">
    <citation type="submission" date="2020-04" db="EMBL/GenBank/DDBJ databases">
        <authorList>
            <person name="Yoon J."/>
        </authorList>
    </citation>
    <scope>NUCLEOTIDE SEQUENCE [LARGE SCALE GENOMIC DNA]</scope>
    <source>
        <strain evidence="4 5">KMU-166</strain>
    </source>
</reference>
<dbReference type="PANTHER" id="PTHR21660">
    <property type="entry name" value="THIOESTERASE SUPERFAMILY MEMBER-RELATED"/>
    <property type="match status" value="1"/>
</dbReference>
<accession>A0ABX1GAZ9</accession>
<protein>
    <submittedName>
        <fullName evidence="4">PaaI family thioesterase</fullName>
    </submittedName>
</protein>
<dbReference type="EMBL" id="JAAWWK010000001">
    <property type="protein sequence ID" value="NKI16096.1"/>
    <property type="molecule type" value="Genomic_DNA"/>
</dbReference>